<sequence>MSNMFQQQVHFPCTMKGTLQRSEVNAEHLIPKCFAPRRVGPRAAKECCAMLRSFAPRSLGLREREDFWHVIFTIVPMEVFITPREDGFRGLVPVSVMVLLVFIPESFGYDACPVYSYAYGYRKELKLNWDPEHQDGVGAPNNRWLNPINKKFHASNGLPLYDMMYERRCKTPICWEEVQLSERYEVRGRLDLDLDVGDDVLVKVSPWEVVNYRLQLPSELSQKHIPGNASWLRKYLVGVSFHDLLTTFRLMNDLTAERSIAILEMNAESLRMVLGAGRGDEIQQPGAFPRLSDFGDEILLSGGELCFAPRRVGPRAAKGRSSRREGVLRNAAKLRVATPGSSRTRILVCFEFSTFPLGHGWGFRVFPSDQWQRVAGPWRYQRVTELNSLLSVSMWWSEN</sequence>
<keyword evidence="2" id="KW-1185">Reference proteome</keyword>
<evidence type="ECO:0000313" key="2">
    <source>
        <dbReference type="Proteomes" id="UP001172457"/>
    </source>
</evidence>
<protein>
    <submittedName>
        <fullName evidence="1">Uncharacterized protein</fullName>
    </submittedName>
</protein>
<gene>
    <name evidence="1" type="ORF">OSB04_016527</name>
</gene>
<dbReference type="EMBL" id="JARYMX010000004">
    <property type="protein sequence ID" value="KAJ9552482.1"/>
    <property type="molecule type" value="Genomic_DNA"/>
</dbReference>
<accession>A0AA38W9W2</accession>
<dbReference type="Proteomes" id="UP001172457">
    <property type="component" value="Chromosome 4"/>
</dbReference>
<reference evidence="1" key="1">
    <citation type="submission" date="2023-03" db="EMBL/GenBank/DDBJ databases">
        <title>Chromosome-scale reference genome and RAD-based genetic map of yellow starthistle (Centaurea solstitialis) reveal putative structural variation and QTLs associated with invader traits.</title>
        <authorList>
            <person name="Reatini B."/>
            <person name="Cang F.A."/>
            <person name="Jiang Q."/>
            <person name="Mckibben M.T.W."/>
            <person name="Barker M.S."/>
            <person name="Rieseberg L.H."/>
            <person name="Dlugosch K.M."/>
        </authorList>
    </citation>
    <scope>NUCLEOTIDE SEQUENCE</scope>
    <source>
        <strain evidence="1">CAN-66</strain>
        <tissue evidence="1">Leaf</tissue>
    </source>
</reference>
<comment type="caution">
    <text evidence="1">The sequence shown here is derived from an EMBL/GenBank/DDBJ whole genome shotgun (WGS) entry which is preliminary data.</text>
</comment>
<name>A0AA38W9W2_9ASTR</name>
<organism evidence="1 2">
    <name type="scientific">Centaurea solstitialis</name>
    <name type="common">yellow star-thistle</name>
    <dbReference type="NCBI Taxonomy" id="347529"/>
    <lineage>
        <taxon>Eukaryota</taxon>
        <taxon>Viridiplantae</taxon>
        <taxon>Streptophyta</taxon>
        <taxon>Embryophyta</taxon>
        <taxon>Tracheophyta</taxon>
        <taxon>Spermatophyta</taxon>
        <taxon>Magnoliopsida</taxon>
        <taxon>eudicotyledons</taxon>
        <taxon>Gunneridae</taxon>
        <taxon>Pentapetalae</taxon>
        <taxon>asterids</taxon>
        <taxon>campanulids</taxon>
        <taxon>Asterales</taxon>
        <taxon>Asteraceae</taxon>
        <taxon>Carduoideae</taxon>
        <taxon>Cardueae</taxon>
        <taxon>Centaureinae</taxon>
        <taxon>Centaurea</taxon>
    </lineage>
</organism>
<proteinExistence type="predicted"/>
<dbReference type="AlphaFoldDB" id="A0AA38W9W2"/>
<evidence type="ECO:0000313" key="1">
    <source>
        <dbReference type="EMBL" id="KAJ9552482.1"/>
    </source>
</evidence>